<dbReference type="EMBL" id="JBHULH010000008">
    <property type="protein sequence ID" value="MFD2568339.1"/>
    <property type="molecule type" value="Genomic_DNA"/>
</dbReference>
<evidence type="ECO:0000313" key="1">
    <source>
        <dbReference type="EMBL" id="MFD2568339.1"/>
    </source>
</evidence>
<dbReference type="Gene3D" id="1.10.390.10">
    <property type="entry name" value="Neutral Protease Domain 2"/>
    <property type="match status" value="1"/>
</dbReference>
<protein>
    <recommendedName>
        <fullName evidence="3">Peptidase M1 membrane alanine aminopeptidase domain-containing protein</fullName>
    </recommendedName>
</protein>
<dbReference type="SUPFAM" id="SSF55486">
    <property type="entry name" value="Metalloproteases ('zincins'), catalytic domain"/>
    <property type="match status" value="1"/>
</dbReference>
<proteinExistence type="predicted"/>
<dbReference type="Proteomes" id="UP001597508">
    <property type="component" value="Unassembled WGS sequence"/>
</dbReference>
<evidence type="ECO:0008006" key="3">
    <source>
        <dbReference type="Google" id="ProtNLM"/>
    </source>
</evidence>
<comment type="caution">
    <text evidence="1">The sequence shown here is derived from an EMBL/GenBank/DDBJ whole genome shotgun (WGS) entry which is preliminary data.</text>
</comment>
<organism evidence="1 2">
    <name type="scientific">Pseudotenacibaculum haliotis</name>
    <dbReference type="NCBI Taxonomy" id="1862138"/>
    <lineage>
        <taxon>Bacteria</taxon>
        <taxon>Pseudomonadati</taxon>
        <taxon>Bacteroidota</taxon>
        <taxon>Flavobacteriia</taxon>
        <taxon>Flavobacteriales</taxon>
        <taxon>Flavobacteriaceae</taxon>
        <taxon>Pseudotenacibaculum</taxon>
    </lineage>
</organism>
<evidence type="ECO:0000313" key="2">
    <source>
        <dbReference type="Proteomes" id="UP001597508"/>
    </source>
</evidence>
<gene>
    <name evidence="1" type="ORF">ACFSRZ_13250</name>
</gene>
<keyword evidence="2" id="KW-1185">Reference proteome</keyword>
<dbReference type="InterPro" id="IPR027268">
    <property type="entry name" value="Peptidase_M4/M1_CTD_sf"/>
</dbReference>
<name>A0ABW5LVV2_9FLAO</name>
<accession>A0ABW5LVV2</accession>
<dbReference type="RefSeq" id="WP_379667041.1">
    <property type="nucleotide sequence ID" value="NZ_JBHULH010000008.1"/>
</dbReference>
<dbReference type="PROSITE" id="PS51257">
    <property type="entry name" value="PROKAR_LIPOPROTEIN"/>
    <property type="match status" value="1"/>
</dbReference>
<sequence length="561" mass="65310">MRNTIILLLLITFTACQNQAHNEIRYQVSKSLKNGKPALNISMEFNANPSGETVVLLQDKAWGQEDLYNTLSDLSSEEANEIIKEKDSNRIVLKHESNLDKIRLSYTLQQDTENKLTTLSTYRPVIQKDFFHVFSHNMFMLPRDYVPNSHALFDVHIDWKGFEDDFSLINSFDTNKRSQKIKGTDEAHFHSAIFTGGDYRAYELDIKGNKAVLGIRGDWLVFKDSTIVNVLEKTLNAQRDFWKDHSQEYFAVTMTPTQQENGSSFQGSGLTNSFATTASNNKYLDPEGLIYLFNHELQHNWTGHTIKNENEEEQYWFSEGFTDYYTIKNIAKNRISGLDESYFIRKFNEFTKALFTSLVKEAPNSEINYDNFWSSREYSKLPYHRGALFAFYLDNKIQKDSNGEKSLDDLMLEIKEDAIKKNQRLTHKYFISKANEYLQEDITPFFDKHIEKGNLYNLDEMLNEFGYEYSPTTKIYDLGFSFSEDKKHIAEIDENSQAYKAGLRSGDRITFRSYYPQNPSFEAEIKIKKGNKEVSYKFFPAKDAKIPELKDSQHNKNILSF</sequence>
<reference evidence="2" key="1">
    <citation type="journal article" date="2019" name="Int. J. Syst. Evol. Microbiol.">
        <title>The Global Catalogue of Microorganisms (GCM) 10K type strain sequencing project: providing services to taxonomists for standard genome sequencing and annotation.</title>
        <authorList>
            <consortium name="The Broad Institute Genomics Platform"/>
            <consortium name="The Broad Institute Genome Sequencing Center for Infectious Disease"/>
            <person name="Wu L."/>
            <person name="Ma J."/>
        </authorList>
    </citation>
    <scope>NUCLEOTIDE SEQUENCE [LARGE SCALE GENOMIC DNA]</scope>
    <source>
        <strain evidence="2">KCTC 52127</strain>
    </source>
</reference>